<dbReference type="SUPFAM" id="SSF53271">
    <property type="entry name" value="PRTase-like"/>
    <property type="match status" value="1"/>
</dbReference>
<organism evidence="2 3">
    <name type="scientific">Nocardia cyriacigeorgica</name>
    <dbReference type="NCBI Taxonomy" id="135487"/>
    <lineage>
        <taxon>Bacteria</taxon>
        <taxon>Bacillati</taxon>
        <taxon>Actinomycetota</taxon>
        <taxon>Actinomycetes</taxon>
        <taxon>Mycobacteriales</taxon>
        <taxon>Nocardiaceae</taxon>
        <taxon>Nocardia</taxon>
    </lineage>
</organism>
<accession>A0A4U8W0C2</accession>
<dbReference type="AlphaFoldDB" id="A0A4U8W0C2"/>
<sequence length="210" mass="22296">MRTLLDLVLPLECAGCASPGLGWCSRCAAHLAGAPHRVRPRTDPGVPCWALSRYAGPPRRAVLAAKERRRRDLAQPLGRALAHGLARLRADTRPLVLIPAPSRRVAARRRGGDPVLRSAYAAAGWLRDCQVLPVLTVWRGVQDSVGLSARERSHNLRGRIMTAPIPVLPVNAQVVLVDDVLTTGATAAESIRALTGAGVAVEAALVMCAA</sequence>
<dbReference type="InterPro" id="IPR029057">
    <property type="entry name" value="PRTase-like"/>
</dbReference>
<protein>
    <submittedName>
        <fullName evidence="2">DNA utilization protein GntX</fullName>
    </submittedName>
</protein>
<dbReference type="InterPro" id="IPR000836">
    <property type="entry name" value="PRTase_dom"/>
</dbReference>
<dbReference type="PANTHER" id="PTHR47505">
    <property type="entry name" value="DNA UTILIZATION PROTEIN YHGH"/>
    <property type="match status" value="1"/>
</dbReference>
<dbReference type="RefSeq" id="WP_130917564.1">
    <property type="nucleotide sequence ID" value="NZ_LR215973.1"/>
</dbReference>
<dbReference type="Gene3D" id="3.40.50.2020">
    <property type="match status" value="1"/>
</dbReference>
<reference evidence="2 3" key="1">
    <citation type="submission" date="2019-02" db="EMBL/GenBank/DDBJ databases">
        <authorList>
            <consortium name="Pathogen Informatics"/>
        </authorList>
    </citation>
    <scope>NUCLEOTIDE SEQUENCE [LARGE SCALE GENOMIC DNA]</scope>
    <source>
        <strain evidence="2 3">3012STDY6756504</strain>
    </source>
</reference>
<dbReference type="CDD" id="cd06223">
    <property type="entry name" value="PRTases_typeI"/>
    <property type="match status" value="1"/>
</dbReference>
<dbReference type="PANTHER" id="PTHR47505:SF1">
    <property type="entry name" value="DNA UTILIZATION PROTEIN YHGH"/>
    <property type="match status" value="1"/>
</dbReference>
<gene>
    <name evidence="2" type="ORF">NCTC10797_03074</name>
</gene>
<evidence type="ECO:0000256" key="1">
    <source>
        <dbReference type="ARBA" id="ARBA00008007"/>
    </source>
</evidence>
<proteinExistence type="inferred from homology"/>
<dbReference type="Proteomes" id="UP000290439">
    <property type="component" value="Chromosome"/>
</dbReference>
<evidence type="ECO:0000313" key="3">
    <source>
        <dbReference type="Proteomes" id="UP000290439"/>
    </source>
</evidence>
<name>A0A4U8W0C2_9NOCA</name>
<evidence type="ECO:0000313" key="2">
    <source>
        <dbReference type="EMBL" id="VFA99291.1"/>
    </source>
</evidence>
<comment type="similarity">
    <text evidence="1">Belongs to the ComF/GntX family.</text>
</comment>
<dbReference type="EMBL" id="LR215973">
    <property type="protein sequence ID" value="VFA99291.1"/>
    <property type="molecule type" value="Genomic_DNA"/>
</dbReference>
<dbReference type="InterPro" id="IPR051910">
    <property type="entry name" value="ComF/GntX_DNA_util-trans"/>
</dbReference>